<dbReference type="GO" id="GO:0009507">
    <property type="term" value="C:chloroplast"/>
    <property type="evidence" value="ECO:0007669"/>
    <property type="project" value="UniProtKB-SubCell"/>
</dbReference>
<dbReference type="Proteomes" id="UP000247409">
    <property type="component" value="Unassembled WGS sequence"/>
</dbReference>
<evidence type="ECO:0000313" key="13">
    <source>
        <dbReference type="Proteomes" id="UP000247409"/>
    </source>
</evidence>
<evidence type="ECO:0000313" key="12">
    <source>
        <dbReference type="EMBL" id="PXF47023.1"/>
    </source>
</evidence>
<dbReference type="PANTHER" id="PTHR21091:SF174">
    <property type="entry name" value="UROPORPHYRINOGEN DECARBOXYLASE"/>
    <property type="match status" value="1"/>
</dbReference>
<keyword evidence="9" id="KW-0627">Porphyrin biosynthesis</keyword>
<dbReference type="InterPro" id="IPR000257">
    <property type="entry name" value="Uroporphyrinogen_deCOase"/>
</dbReference>
<comment type="subunit">
    <text evidence="5">Homodimer.</text>
</comment>
<comment type="similarity">
    <text evidence="4">Belongs to the uroporphyrinogen decarboxylase family.</text>
</comment>
<name>A0A2V3IY78_9FLOR</name>
<evidence type="ECO:0000256" key="9">
    <source>
        <dbReference type="ARBA" id="ARBA00023244"/>
    </source>
</evidence>
<evidence type="ECO:0000256" key="5">
    <source>
        <dbReference type="ARBA" id="ARBA00011738"/>
    </source>
</evidence>
<evidence type="ECO:0000256" key="7">
    <source>
        <dbReference type="ARBA" id="ARBA00022793"/>
    </source>
</evidence>
<evidence type="ECO:0000256" key="6">
    <source>
        <dbReference type="ARBA" id="ARBA00012288"/>
    </source>
</evidence>
<feature type="domain" description="Uroporphyrinogen decarboxylase (URO-D)" evidence="11">
    <location>
        <begin position="117"/>
        <end position="133"/>
    </location>
</feature>
<comment type="subcellular location">
    <subcellularLocation>
        <location evidence="2">Plastid</location>
        <location evidence="2">Chloroplast</location>
    </subcellularLocation>
</comment>
<dbReference type="OrthoDB" id="339900at2759"/>
<dbReference type="GO" id="GO:0006782">
    <property type="term" value="P:protoporphyrinogen IX biosynthetic process"/>
    <property type="evidence" value="ECO:0007669"/>
    <property type="project" value="UniProtKB-UniPathway"/>
</dbReference>
<evidence type="ECO:0000259" key="11">
    <source>
        <dbReference type="PROSITE" id="PS00907"/>
    </source>
</evidence>
<proteinExistence type="inferred from homology"/>
<keyword evidence="7" id="KW-0210">Decarboxylase</keyword>
<accession>A0A2V3IY78</accession>
<keyword evidence="13" id="KW-1185">Reference proteome</keyword>
<comment type="pathway">
    <text evidence="3">Porphyrin-containing compound metabolism; protoporphyrin-IX biosynthesis; coproporphyrinogen-III from 5-aminolevulinate: step 4/4.</text>
</comment>
<dbReference type="SUPFAM" id="SSF51726">
    <property type="entry name" value="UROD/MetE-like"/>
    <property type="match status" value="1"/>
</dbReference>
<comment type="catalytic activity">
    <reaction evidence="10">
        <text>uroporphyrinogen III + 4 H(+) = coproporphyrinogen III + 4 CO2</text>
        <dbReference type="Rhea" id="RHEA:19865"/>
        <dbReference type="ChEBI" id="CHEBI:15378"/>
        <dbReference type="ChEBI" id="CHEBI:16526"/>
        <dbReference type="ChEBI" id="CHEBI:57308"/>
        <dbReference type="ChEBI" id="CHEBI:57309"/>
        <dbReference type="EC" id="4.1.1.37"/>
    </reaction>
</comment>
<sequence>MRQAGRYMRQFRSYSDRYPFRHRSETPHIARELSLQPWRAFGVDAVIFFSDILTPLPAFGQQFDIVRGTGPVIASPLRSERDLQRVVDSALHLDKLRFVNTILQALRNDVDDQTALLGFVGAPFTLAAYMIEGSSTKNIMNVKRFMFSQSEPTLHRLLDRLSHIVAEYAAFQIHSGAQAVQLFDSWAHHLSPDQYARFAIPYAKQSIQAIKQRFPHIPVIFFANGLAGKVSDVCTEFNNVADVLAVDWSVRLSDVRREWDGVLQGNVDPAVLAVGDHQAIQHAVLDTVQQNGGMQKLIINLGHGVVQQTPESAVQTFVDHVKQLAPLSV</sequence>
<comment type="function">
    <text evidence="1">Catalyzes the decarboxylation of four acetate groups of uroporphyrinogen-III to yield coproporphyrinogen-III.</text>
</comment>
<evidence type="ECO:0000256" key="10">
    <source>
        <dbReference type="ARBA" id="ARBA00048033"/>
    </source>
</evidence>
<evidence type="ECO:0000256" key="4">
    <source>
        <dbReference type="ARBA" id="ARBA00009935"/>
    </source>
</evidence>
<evidence type="ECO:0000256" key="1">
    <source>
        <dbReference type="ARBA" id="ARBA00002448"/>
    </source>
</evidence>
<dbReference type="STRING" id="448386.A0A2V3IY78"/>
<evidence type="ECO:0000256" key="2">
    <source>
        <dbReference type="ARBA" id="ARBA00004229"/>
    </source>
</evidence>
<dbReference type="FunFam" id="3.20.20.210:FF:000006">
    <property type="entry name" value="Uroporphyrinogen decarboxylase"/>
    <property type="match status" value="1"/>
</dbReference>
<dbReference type="PANTHER" id="PTHR21091">
    <property type="entry name" value="METHYLTETRAHYDROFOLATE:HOMOCYSTEINE METHYLTRANSFERASE RELATED"/>
    <property type="match status" value="1"/>
</dbReference>
<dbReference type="Pfam" id="PF01208">
    <property type="entry name" value="URO-D"/>
    <property type="match status" value="1"/>
</dbReference>
<dbReference type="EC" id="4.1.1.37" evidence="6"/>
<evidence type="ECO:0000256" key="3">
    <source>
        <dbReference type="ARBA" id="ARBA00004804"/>
    </source>
</evidence>
<dbReference type="Gene3D" id="3.20.20.210">
    <property type="match status" value="1"/>
</dbReference>
<dbReference type="InterPro" id="IPR006361">
    <property type="entry name" value="Uroporphyrinogen_deCO2ase_HemE"/>
</dbReference>
<dbReference type="UniPathway" id="UPA00251">
    <property type="reaction ID" value="UER00321"/>
</dbReference>
<dbReference type="GO" id="GO:0004853">
    <property type="term" value="F:uroporphyrinogen decarboxylase activity"/>
    <property type="evidence" value="ECO:0007669"/>
    <property type="project" value="UniProtKB-EC"/>
</dbReference>
<protein>
    <recommendedName>
        <fullName evidence="6">uroporphyrinogen decarboxylase</fullName>
        <ecNumber evidence="6">4.1.1.37</ecNumber>
    </recommendedName>
</protein>
<keyword evidence="8" id="KW-0456">Lyase</keyword>
<gene>
    <name evidence="12" type="ORF">BWQ96_03213</name>
</gene>
<dbReference type="EMBL" id="NBIV01000030">
    <property type="protein sequence ID" value="PXF47023.1"/>
    <property type="molecule type" value="Genomic_DNA"/>
</dbReference>
<evidence type="ECO:0000256" key="8">
    <source>
        <dbReference type="ARBA" id="ARBA00023239"/>
    </source>
</evidence>
<reference evidence="12 13" key="1">
    <citation type="journal article" date="2018" name="Mol. Biol. Evol.">
        <title>Analysis of the draft genome of the red seaweed Gracilariopsis chorda provides insights into genome size evolution in Rhodophyta.</title>
        <authorList>
            <person name="Lee J."/>
            <person name="Yang E.C."/>
            <person name="Graf L."/>
            <person name="Yang J.H."/>
            <person name="Qiu H."/>
            <person name="Zel Zion U."/>
            <person name="Chan C.X."/>
            <person name="Stephens T.G."/>
            <person name="Weber A.P.M."/>
            <person name="Boo G.H."/>
            <person name="Boo S.M."/>
            <person name="Kim K.M."/>
            <person name="Shin Y."/>
            <person name="Jung M."/>
            <person name="Lee S.J."/>
            <person name="Yim H.S."/>
            <person name="Lee J.H."/>
            <person name="Bhattacharya D."/>
            <person name="Yoon H.S."/>
        </authorList>
    </citation>
    <scope>NUCLEOTIDE SEQUENCE [LARGE SCALE GENOMIC DNA]</scope>
    <source>
        <strain evidence="12 13">SKKU-2015</strain>
        <tissue evidence="12">Whole body</tissue>
    </source>
</reference>
<dbReference type="AlphaFoldDB" id="A0A2V3IY78"/>
<comment type="caution">
    <text evidence="12">The sequence shown here is derived from an EMBL/GenBank/DDBJ whole genome shotgun (WGS) entry which is preliminary data.</text>
</comment>
<dbReference type="InterPro" id="IPR038071">
    <property type="entry name" value="UROD/MetE-like_sf"/>
</dbReference>
<dbReference type="NCBIfam" id="TIGR01464">
    <property type="entry name" value="hemE"/>
    <property type="match status" value="1"/>
</dbReference>
<dbReference type="PROSITE" id="PS00907">
    <property type="entry name" value="UROD_2"/>
    <property type="match status" value="1"/>
</dbReference>
<organism evidence="12 13">
    <name type="scientific">Gracilariopsis chorda</name>
    <dbReference type="NCBI Taxonomy" id="448386"/>
    <lineage>
        <taxon>Eukaryota</taxon>
        <taxon>Rhodophyta</taxon>
        <taxon>Florideophyceae</taxon>
        <taxon>Rhodymeniophycidae</taxon>
        <taxon>Gracilariales</taxon>
        <taxon>Gracilariaceae</taxon>
        <taxon>Gracilariopsis</taxon>
    </lineage>
</organism>